<proteinExistence type="predicted"/>
<organism evidence="2 3">
    <name type="scientific">Streptomyces clavuligerus</name>
    <dbReference type="NCBI Taxonomy" id="1901"/>
    <lineage>
        <taxon>Bacteria</taxon>
        <taxon>Bacillati</taxon>
        <taxon>Actinomycetota</taxon>
        <taxon>Actinomycetes</taxon>
        <taxon>Kitasatosporales</taxon>
        <taxon>Streptomycetaceae</taxon>
        <taxon>Streptomyces</taxon>
    </lineage>
</organism>
<keyword evidence="2" id="KW-0614">Plasmid</keyword>
<dbReference type="AlphaFoldDB" id="B5GVW2"/>
<reference evidence="2 3" key="1">
    <citation type="journal article" date="2010" name="Genome Biol. Evol.">
        <title>The sequence of a 1.8-mb bacterial linear plasmid reveals a rich evolutionary reservoir of secondary metabolic pathways.</title>
        <authorList>
            <person name="Medema M.H."/>
            <person name="Trefzer A."/>
            <person name="Kovalchuk A."/>
            <person name="van den Berg M."/>
            <person name="Mueller U."/>
            <person name="Heijne W."/>
            <person name="Wu L."/>
            <person name="Alam M.T."/>
            <person name="Ronning C.M."/>
            <person name="Nierman W.C."/>
            <person name="Bovenberg R.A.L."/>
            <person name="Breitling R."/>
            <person name="Takano E."/>
        </authorList>
    </citation>
    <scope>NUCLEOTIDE SEQUENCE [LARGE SCALE GENOMIC DNA]</scope>
    <source>
        <strain evidence="3">ATCC 27064 / DSM 738 / JCM 4710 / NBRC 13307 / NCIMB 12785 / NRRL 3585 / VKM Ac-602</strain>
        <plasmid evidence="2">pSCL4</plasmid>
    </source>
</reference>
<keyword evidence="3" id="KW-1185">Reference proteome</keyword>
<feature type="region of interest" description="Disordered" evidence="1">
    <location>
        <begin position="1"/>
        <end position="66"/>
    </location>
</feature>
<geneLocation type="plasmid" evidence="2 3">
    <name>pSCL4</name>
</geneLocation>
<gene>
    <name evidence="2" type="ORF">SCLAV_p0005</name>
</gene>
<evidence type="ECO:0000313" key="2">
    <source>
        <dbReference type="EMBL" id="EFG03500.2"/>
    </source>
</evidence>
<protein>
    <submittedName>
        <fullName evidence="2">Uncharacterized protein</fullName>
    </submittedName>
</protein>
<name>B5GVW2_STRCL</name>
<evidence type="ECO:0000256" key="1">
    <source>
        <dbReference type="SAM" id="MobiDB-lite"/>
    </source>
</evidence>
<accession>B5GVW2</accession>
<feature type="compositionally biased region" description="Basic and acidic residues" evidence="1">
    <location>
        <begin position="19"/>
        <end position="41"/>
    </location>
</feature>
<dbReference type="Proteomes" id="UP000002357">
    <property type="component" value="Plasmid pSCL4"/>
</dbReference>
<sequence length="66" mass="7128">MKVRSRAGPPGRLVGGAPGRERPGFPGERGRRADKRTDKRAGAAGVRVAPPRKHPGQRVDLTPRPR</sequence>
<dbReference type="EMBL" id="CM000914">
    <property type="protein sequence ID" value="EFG03500.2"/>
    <property type="molecule type" value="Genomic_DNA"/>
</dbReference>
<evidence type="ECO:0000313" key="3">
    <source>
        <dbReference type="Proteomes" id="UP000002357"/>
    </source>
</evidence>